<dbReference type="InterPro" id="IPR002478">
    <property type="entry name" value="PUA"/>
</dbReference>
<dbReference type="SUPFAM" id="SSF88802">
    <property type="entry name" value="Pre-PUA domain"/>
    <property type="match status" value="1"/>
</dbReference>
<dbReference type="Proteomes" id="UP000199215">
    <property type="component" value="Unassembled WGS sequence"/>
</dbReference>
<name>A0A1H6HZJ1_9EURY</name>
<organism evidence="2 3">
    <name type="scientific">Halopenitus malekzadehii</name>
    <dbReference type="NCBI Taxonomy" id="1267564"/>
    <lineage>
        <taxon>Archaea</taxon>
        <taxon>Methanobacteriati</taxon>
        <taxon>Methanobacteriota</taxon>
        <taxon>Stenosarchaea group</taxon>
        <taxon>Halobacteria</taxon>
        <taxon>Halobacteriales</taxon>
        <taxon>Haloferacaceae</taxon>
        <taxon>Halopenitus</taxon>
    </lineage>
</organism>
<dbReference type="GO" id="GO:0003723">
    <property type="term" value="F:RNA binding"/>
    <property type="evidence" value="ECO:0007669"/>
    <property type="project" value="InterPro"/>
</dbReference>
<dbReference type="RefSeq" id="WP_092813885.1">
    <property type="nucleotide sequence ID" value="NZ_FNWU01000001.1"/>
</dbReference>
<dbReference type="InterPro" id="IPR015947">
    <property type="entry name" value="PUA-like_sf"/>
</dbReference>
<protein>
    <submittedName>
        <fullName evidence="2">Conserved protein with predicted RNA binding PUA domain</fullName>
    </submittedName>
</protein>
<sequence>MSDTTTLSDLRVVADYQFGAGAGTALFPPGEPHSIRRSSGGRPRQVLAGDVDASGGDAGERLVSYGTDGRFTLGIAGGRRLRAALDPPAYRVVVGAESEPFVRDGKNAFAKFVQSVHDAVRPGDEVLVVDPDDELLAVGRAELAASELRTFDTGMGVKVRGGVGVAAD</sequence>
<dbReference type="InterPro" id="IPR036974">
    <property type="entry name" value="PUA_sf"/>
</dbReference>
<dbReference type="Pfam" id="PF01472">
    <property type="entry name" value="PUA"/>
    <property type="match status" value="1"/>
</dbReference>
<keyword evidence="3" id="KW-1185">Reference proteome</keyword>
<dbReference type="OrthoDB" id="7576at2157"/>
<dbReference type="STRING" id="1267564.SAMN05192561_101528"/>
<accession>A0A1H6HZJ1</accession>
<dbReference type="SUPFAM" id="SSF88697">
    <property type="entry name" value="PUA domain-like"/>
    <property type="match status" value="1"/>
</dbReference>
<dbReference type="SMART" id="SM00359">
    <property type="entry name" value="PUA"/>
    <property type="match status" value="1"/>
</dbReference>
<dbReference type="CDD" id="cd21149">
    <property type="entry name" value="PUA_archaeosine_TGT"/>
    <property type="match status" value="1"/>
</dbReference>
<dbReference type="AlphaFoldDB" id="A0A1H6HZJ1"/>
<reference evidence="2 3" key="1">
    <citation type="submission" date="2016-10" db="EMBL/GenBank/DDBJ databases">
        <authorList>
            <person name="de Groot N.N."/>
        </authorList>
    </citation>
    <scope>NUCLEOTIDE SEQUENCE [LARGE SCALE GENOMIC DNA]</scope>
    <source>
        <strain evidence="2 3">IBRC-M10418</strain>
    </source>
</reference>
<proteinExistence type="predicted"/>
<dbReference type="Gene3D" id="3.10.450.90">
    <property type="entry name" value="ArcTGT, C2 domain"/>
    <property type="match status" value="1"/>
</dbReference>
<evidence type="ECO:0000313" key="2">
    <source>
        <dbReference type="EMBL" id="SEH39636.1"/>
    </source>
</evidence>
<dbReference type="Gene3D" id="2.30.130.10">
    <property type="entry name" value="PUA domain"/>
    <property type="match status" value="1"/>
</dbReference>
<evidence type="ECO:0000259" key="1">
    <source>
        <dbReference type="SMART" id="SM00359"/>
    </source>
</evidence>
<feature type="domain" description="PUA" evidence="1">
    <location>
        <begin position="90"/>
        <end position="164"/>
    </location>
</feature>
<gene>
    <name evidence="2" type="ORF">SAMN05192561_101528</name>
</gene>
<dbReference type="Pfam" id="PF14810">
    <property type="entry name" value="TGT_C2"/>
    <property type="match status" value="1"/>
</dbReference>
<dbReference type="InterPro" id="IPR029402">
    <property type="entry name" value="TGT_C2"/>
</dbReference>
<dbReference type="InterPro" id="IPR038250">
    <property type="entry name" value="TGT_C2_sf"/>
</dbReference>
<evidence type="ECO:0000313" key="3">
    <source>
        <dbReference type="Proteomes" id="UP000199215"/>
    </source>
</evidence>
<dbReference type="PROSITE" id="PS50890">
    <property type="entry name" value="PUA"/>
    <property type="match status" value="1"/>
</dbReference>
<dbReference type="EMBL" id="FNWU01000001">
    <property type="protein sequence ID" value="SEH39636.1"/>
    <property type="molecule type" value="Genomic_DNA"/>
</dbReference>